<dbReference type="SFLD" id="SFLDG01151">
    <property type="entry name" value="Main.2:_Nu-like"/>
    <property type="match status" value="1"/>
</dbReference>
<dbReference type="Gene3D" id="3.40.50.720">
    <property type="entry name" value="NAD(P)-binding Rossmann-like Domain"/>
    <property type="match status" value="1"/>
</dbReference>
<dbReference type="SUPFAM" id="SSF47616">
    <property type="entry name" value="GST C-terminal domain-like"/>
    <property type="match status" value="1"/>
</dbReference>
<dbReference type="Gene3D" id="3.40.30.10">
    <property type="entry name" value="Glutaredoxin"/>
    <property type="match status" value="1"/>
</dbReference>
<dbReference type="InterPro" id="IPR055170">
    <property type="entry name" value="GFO_IDH_MocA-like_dom"/>
</dbReference>
<keyword evidence="7" id="KW-1133">Transmembrane helix</keyword>
<dbReference type="Pfam" id="PF03401">
    <property type="entry name" value="TctC"/>
    <property type="match status" value="1"/>
</dbReference>
<dbReference type="InterPro" id="IPR003779">
    <property type="entry name" value="CMD-like"/>
</dbReference>
<comment type="caution">
    <text evidence="10">The sequence shown here is derived from an EMBL/GenBank/DDBJ whole genome shotgun (WGS) entry which is preliminary data.</text>
</comment>
<feature type="compositionally biased region" description="Basic residues" evidence="6">
    <location>
        <begin position="565"/>
        <end position="577"/>
    </location>
</feature>
<feature type="transmembrane region" description="Helical" evidence="7">
    <location>
        <begin position="1493"/>
        <end position="1515"/>
    </location>
</feature>
<dbReference type="Gene3D" id="3.40.190.150">
    <property type="entry name" value="Bordetella uptake gene, domain 1"/>
    <property type="match status" value="1"/>
</dbReference>
<dbReference type="InterPro" id="IPR036282">
    <property type="entry name" value="Glutathione-S-Trfase_C_sf"/>
</dbReference>
<dbReference type="EMBL" id="CAXAMM010000792">
    <property type="protein sequence ID" value="CAK8989006.1"/>
    <property type="molecule type" value="Genomic_DNA"/>
</dbReference>
<feature type="transmembrane region" description="Helical" evidence="7">
    <location>
        <begin position="1280"/>
        <end position="1300"/>
    </location>
</feature>
<keyword evidence="7" id="KW-0472">Membrane</keyword>
<feature type="compositionally biased region" description="Basic and acidic residues" evidence="6">
    <location>
        <begin position="383"/>
        <end position="409"/>
    </location>
</feature>
<keyword evidence="3" id="KW-0805">Transcription regulation</keyword>
<feature type="compositionally biased region" description="Basic and acidic residues" evidence="6">
    <location>
        <begin position="414"/>
        <end position="429"/>
    </location>
</feature>
<dbReference type="InterPro" id="IPR005064">
    <property type="entry name" value="BUG"/>
</dbReference>
<gene>
    <name evidence="10" type="ORF">SCF082_LOCUS1633</name>
</gene>
<dbReference type="InterPro" id="IPR000683">
    <property type="entry name" value="Gfo/Idh/MocA-like_OxRdtase_N"/>
</dbReference>
<dbReference type="InterPro" id="IPR010987">
    <property type="entry name" value="Glutathione-S-Trfase_C-like"/>
</dbReference>
<proteinExistence type="inferred from homology"/>
<feature type="transmembrane region" description="Helical" evidence="7">
    <location>
        <begin position="1709"/>
        <end position="1738"/>
    </location>
</feature>
<feature type="region of interest" description="Disordered" evidence="6">
    <location>
        <begin position="325"/>
        <end position="409"/>
    </location>
</feature>
<dbReference type="Proteomes" id="UP001642464">
    <property type="component" value="Unassembled WGS sequence"/>
</dbReference>
<dbReference type="InterPro" id="IPR038404">
    <property type="entry name" value="TRAP_DctP_sf"/>
</dbReference>
<feature type="transmembrane region" description="Helical" evidence="7">
    <location>
        <begin position="1441"/>
        <end position="1460"/>
    </location>
</feature>
<dbReference type="InterPro" id="IPR008920">
    <property type="entry name" value="TF_FadR/GntR_C"/>
</dbReference>
<dbReference type="InterPro" id="IPR009936">
    <property type="entry name" value="DUF1468"/>
</dbReference>
<dbReference type="InterPro" id="IPR002823">
    <property type="entry name" value="DUF112_TM"/>
</dbReference>
<dbReference type="SUPFAM" id="SSF69118">
    <property type="entry name" value="AhpD-like"/>
    <property type="match status" value="1"/>
</dbReference>
<keyword evidence="11" id="KW-1185">Reference proteome</keyword>
<feature type="transmembrane region" description="Helical" evidence="7">
    <location>
        <begin position="1312"/>
        <end position="1345"/>
    </location>
</feature>
<feature type="transmembrane region" description="Helical" evidence="7">
    <location>
        <begin position="1650"/>
        <end position="1673"/>
    </location>
</feature>
<feature type="region of interest" description="Disordered" evidence="6">
    <location>
        <begin position="565"/>
        <end position="625"/>
    </location>
</feature>
<protein>
    <submittedName>
        <fullName evidence="10">Uncharacterized 52.8 kDa protein in TAR-I ttuC' 3'region (ORFZ2)</fullName>
    </submittedName>
</protein>
<feature type="region of interest" description="Disordered" evidence="6">
    <location>
        <begin position="790"/>
        <end position="811"/>
    </location>
</feature>
<dbReference type="Gene3D" id="1.20.120.530">
    <property type="entry name" value="GntR ligand-binding domain-like"/>
    <property type="match status" value="1"/>
</dbReference>
<evidence type="ECO:0000256" key="2">
    <source>
        <dbReference type="ARBA" id="ARBA00022729"/>
    </source>
</evidence>
<evidence type="ECO:0000256" key="5">
    <source>
        <dbReference type="ARBA" id="ARBA00023163"/>
    </source>
</evidence>
<dbReference type="Gene3D" id="3.30.360.10">
    <property type="entry name" value="Dihydrodipicolinate Reductase, domain 2"/>
    <property type="match status" value="1"/>
</dbReference>
<keyword evidence="2" id="KW-0732">Signal</keyword>
<dbReference type="Gene3D" id="3.40.190.10">
    <property type="entry name" value="Periplasmic binding protein-like II"/>
    <property type="match status" value="1"/>
</dbReference>
<feature type="domain" description="GST N-terminal" evidence="8">
    <location>
        <begin position="109"/>
        <end position="192"/>
    </location>
</feature>
<dbReference type="InterPro" id="IPR004046">
    <property type="entry name" value="GST_C"/>
</dbReference>
<feature type="transmembrane region" description="Helical" evidence="7">
    <location>
        <begin position="2473"/>
        <end position="2491"/>
    </location>
</feature>
<evidence type="ECO:0000256" key="3">
    <source>
        <dbReference type="ARBA" id="ARBA00023015"/>
    </source>
</evidence>
<dbReference type="Pfam" id="PF00043">
    <property type="entry name" value="GST_C"/>
    <property type="match status" value="1"/>
</dbReference>
<feature type="region of interest" description="Disordered" evidence="6">
    <location>
        <begin position="467"/>
        <end position="492"/>
    </location>
</feature>
<feature type="transmembrane region" description="Helical" evidence="7">
    <location>
        <begin position="1235"/>
        <end position="1259"/>
    </location>
</feature>
<evidence type="ECO:0000259" key="8">
    <source>
        <dbReference type="PROSITE" id="PS50404"/>
    </source>
</evidence>
<dbReference type="Pfam" id="PF01970">
    <property type="entry name" value="TctA"/>
    <property type="match status" value="1"/>
</dbReference>
<sequence>MVARLIMEPELTALAAVHATPRHLVRLRELTQEMRAATSWPSYEELDFAFHTEIAEAAGNTLLSELHWLVNKVRVSVVWSRLDVPEGGPPADYHSFTEHEAIVAALERRDVTGAKNAMRAHLKSVSILLEELGVDYTTHAIDISKGEQHEPDFLKIAPNNRIPAIVDHETGVTMMETGAIMLYLAEKYGKFLPEGAARWPAIEWLMWQMGGLGPMLGQVHHFVKYNKGKSEYGEERYSTEGRRLYKVLNTRLEGRDYIAGDGRGEYSITDMACWPWVSRYDWQEIDLNEFPNVKDWYVRIAERPAVQRGYQVPKYVNDVCDAQPKQQEAGQGGKGHQCRRNDHAGDPFRVPVEALGKDIRDDGRRHRGHQEQAPGSNSGGVQKYDRRGAGDHADDKSRHSQHQSRLDVADMKARDCGTQQNHHDRDHHAAKQTGRLADDLRWRYACRFDDEHGGHRPDQGFFQCSSQRERAGGDNGHHRVLQDRDHEEKGDTDRKTFFAKGEQHDRKTDIARVRHCQTWQETAQVEPGHKQKGRRQDPGNDAGANCAEGHQKKHLFGKFGGCQRGKHQRRRAHHHDQHAHAFGFEVRPGLLDPVSDRRHQQQRRDHANKFTNQVNSPRKSEEASREAAEEIKWLAGQTGFVANSMLTLSHRPEIAKAVLNLIRAVVRNPNATVDPALLWMVAHVTSLSNGCQYCSAHTFKNGADNGVPQEKLEALWEFETNPLFSDVERAALRIALTGGQCPASADPADMEILRRHYSTAQIVEICSVIALFGFNNRWNALMETELEESQTGRLRRRSEAGGGRNVTEKKSGANRRTFLAGAGAAAGMAGLQITIPGTALAAGFPERPITLVVMYSAGGGTDTIMRKIAQEMADAQGWNVNVINKPGAVGGIATQFVGGQRSDGYTVLGGANYNRFVRVLGHADFTPWEDWVPFKAANALASWSVAADSPYQTLNDVIEAAKANPGSVTISTSGTGGVWHELAMIIANMAGIELKYVPYKGGKPATLAGLQGETDIAGGGLHEHIDLIRAGKLRNLTHTSIEDITLDDGTVLPSIASIIPESRALLPVGATYNFMVKRDIPPEAMQALADGFVAAVNSDGFQELLKSKFFQPDVKIGEEADREGALMEAVTVEIFNKFKDQIGADVKTAEELGLPKPEDFDAWWPPEGYTPPPIKSVSDHTQPDVKFEGEEAGTGYASPGLDMIAAILLILLSVAVMIGSMALPVPDDLLTAPGLLPFIVAASLMVMALGLGASAVGRWRQGVRVPILEGRDISTDVKSLILAAAIAVYIAGLQFLAFRHDVVIGDIRHSPGLLFMSLCGVCLGIIWGALPGLSTTMAMGLLIGLSAGMSQEVAISFMLGVYTGSVFGGAISAVLINIPGTPDAVPTMIEGHQLAQRGEGGQALGMSIAASFVGGMVGIALLIMLIPLILAFALNFKSWEMFWLAIIGIMVAGSMAAGSVPLKGWIAGWIGMLIAFVGLDAIHAVPRFTFGSFALYDGISYVAVLIGLFGLSEILRTLPAKDMPTIPSDVGRIIPPLGKLAKYIPSALRSGSIGAFIGAIPGAGANVASFLAYDIGRRWARPEEKAKWGKGSYQAIVCAETANNANIGGSMLPTLALGIPGNAAAAALLAALTLKNVVVGPTIEIDHPGLIYFIYACLIVANLMMYVAAFALIGPCVKLFSLPRGILMPMILPVCVIGAFAVKLTMADVWIMFAAGVFGWVFTMMRFPTAPVVLGVILAPLADENLRRSLLVFEDKSIGFILSQWIGTVLMIAVFFVIIEGVLRALMSYLVPTKNKEIGLAIVGCGTIGRIRAEIARAYPGVGWIGLCDIKSDIGQKLADDVQADFFTTDFRELLVRPEITATIIATDENFHFEPTMLAIQHGHDLFIEKPLATDARQSAQILAAIEEAGVDAVIGYTQRFRRRFLAIKERLITGQIGDVHSVVTRAFMNRMVPIATVQRTQERATLTPMVVSGTHSLDMSLWLLEGKKPVSVYARSTDKVLGAWGTKDSTFGIFTMDDGTIFSMNISWALPEVWPGAVYGIEIGIVGSEGVIDIEDTHRDLVMATNVAQGAGYAPEGYKAPDRHVDFLTSYPPGDLHLGQLWGPMREETNAWYQRLYAGLDTPHATAQDGHRNLLLTMAMDLSAKRGEAVALPPDPAELMAADLLSMTEEGTLDGCYFSSSYLAKRVPELGLFDQHFVVPDRRRAYAVLDGALGERLKTKVSEATGYTVLGYWDNGLRHISSRAPIRVPGDCTGLKLRTLANKDHQRVFRALGFDPKAIDVRDLPAAVEDGTVDAQENPLTNIYNFGLHKTHRSITLSRHLLGVALVLFRTKTVESWPDDIRLAVEKAVAEATLAQRRFAEEDDQICRDALEAEGVEIIDLSEEERARFASTCRGEVDTTRRAFDAELISLFDKELDEKAQMNPVNRRIDPEVIVSAVLGVASALSIVFMSALVAPPKVLFGRSLTAISPTLFPYLVLTGLVLLNLLFLYRCKVRPEGFWSEPVYAEQSSIRGLLLFAIMLFYALTMAPLGFLISSVLTLAMITILVGNRSPWQIALVSFLPPVVLYLGATRLLAVALPELSPIEFFYAYILGESGGNGGAAQ</sequence>
<dbReference type="Pfam" id="PF02627">
    <property type="entry name" value="CMD"/>
    <property type="match status" value="1"/>
</dbReference>
<dbReference type="Pfam" id="PF07729">
    <property type="entry name" value="FCD"/>
    <property type="match status" value="1"/>
</dbReference>
<name>A0ABP0HFL4_9DINO</name>
<evidence type="ECO:0000313" key="11">
    <source>
        <dbReference type="Proteomes" id="UP001642464"/>
    </source>
</evidence>
<comment type="similarity">
    <text evidence="1">Belongs to the Gfo/Idh/MocA family.</text>
</comment>
<dbReference type="CDD" id="cd03048">
    <property type="entry name" value="GST_N_Ure2p_like"/>
    <property type="match status" value="1"/>
</dbReference>
<dbReference type="Gene3D" id="1.20.1290.10">
    <property type="entry name" value="AhpD-like"/>
    <property type="match status" value="1"/>
</dbReference>
<dbReference type="PANTHER" id="PTHR35342:SF5">
    <property type="entry name" value="TRICARBOXYLIC TRANSPORT PROTEIN"/>
    <property type="match status" value="1"/>
</dbReference>
<dbReference type="Gene3D" id="3.40.190.170">
    <property type="entry name" value="Bacterial extracellular solute-binding protein, family 7"/>
    <property type="match status" value="1"/>
</dbReference>
<dbReference type="CDD" id="cd07012">
    <property type="entry name" value="PBP2_Bug_TTT"/>
    <property type="match status" value="1"/>
</dbReference>
<evidence type="ECO:0000256" key="1">
    <source>
        <dbReference type="ARBA" id="ARBA00010928"/>
    </source>
</evidence>
<feature type="transmembrane region" description="Helical" evidence="7">
    <location>
        <begin position="2434"/>
        <end position="2453"/>
    </location>
</feature>
<dbReference type="CDD" id="cd13603">
    <property type="entry name" value="PBP2_TRAP_Siap_TeaA_like"/>
    <property type="match status" value="1"/>
</dbReference>
<evidence type="ECO:0000256" key="7">
    <source>
        <dbReference type="SAM" id="Phobius"/>
    </source>
</evidence>
<feature type="transmembrane region" description="Helical" evidence="7">
    <location>
        <begin position="2515"/>
        <end position="2548"/>
    </location>
</feature>
<dbReference type="Pfam" id="PF22725">
    <property type="entry name" value="GFO_IDH_MocA_C3"/>
    <property type="match status" value="1"/>
</dbReference>
<dbReference type="SFLD" id="SFLDG00358">
    <property type="entry name" value="Main_(cytGST)"/>
    <property type="match status" value="1"/>
</dbReference>
<feature type="transmembrane region" description="Helical" evidence="7">
    <location>
        <begin position="1685"/>
        <end position="1702"/>
    </location>
</feature>
<dbReference type="Gene3D" id="1.20.1050.10">
    <property type="match status" value="1"/>
</dbReference>
<dbReference type="InterPro" id="IPR042100">
    <property type="entry name" value="Bug_dom1"/>
</dbReference>
<dbReference type="InterPro" id="IPR011711">
    <property type="entry name" value="GntR_C"/>
</dbReference>
<accession>A0ABP0HFL4</accession>
<feature type="transmembrane region" description="Helical" evidence="7">
    <location>
        <begin position="1758"/>
        <end position="1779"/>
    </location>
</feature>
<keyword evidence="7" id="KW-0812">Transmembrane</keyword>
<dbReference type="PROSITE" id="PS50405">
    <property type="entry name" value="GST_CTER"/>
    <property type="match status" value="1"/>
</dbReference>
<evidence type="ECO:0000259" key="9">
    <source>
        <dbReference type="PROSITE" id="PS50405"/>
    </source>
</evidence>
<feature type="transmembrane region" description="Helical" evidence="7">
    <location>
        <begin position="1466"/>
        <end position="1486"/>
    </location>
</feature>
<evidence type="ECO:0000256" key="6">
    <source>
        <dbReference type="SAM" id="MobiDB-lite"/>
    </source>
</evidence>
<feature type="compositionally biased region" description="Basic and acidic residues" evidence="6">
    <location>
        <begin position="355"/>
        <end position="364"/>
    </location>
</feature>
<feature type="region of interest" description="Disordered" evidence="6">
    <location>
        <begin position="414"/>
        <end position="433"/>
    </location>
</feature>
<dbReference type="PROSITE" id="PS50404">
    <property type="entry name" value="GST_NTER"/>
    <property type="match status" value="1"/>
</dbReference>
<dbReference type="SFLD" id="SFLDS00019">
    <property type="entry name" value="Glutathione_Transferase_(cytos"/>
    <property type="match status" value="1"/>
</dbReference>
<dbReference type="InterPro" id="IPR036291">
    <property type="entry name" value="NAD(P)-bd_dom_sf"/>
</dbReference>
<dbReference type="PANTHER" id="PTHR35342">
    <property type="entry name" value="TRICARBOXYLIC TRANSPORT PROTEIN"/>
    <property type="match status" value="1"/>
</dbReference>
<dbReference type="InterPro" id="IPR029032">
    <property type="entry name" value="AhpD-like"/>
</dbReference>
<feature type="transmembrane region" description="Helical" evidence="7">
    <location>
        <begin position="818"/>
        <end position="844"/>
    </location>
</feature>
<feature type="transmembrane region" description="Helical" evidence="7">
    <location>
        <begin position="1203"/>
        <end position="1223"/>
    </location>
</feature>
<evidence type="ECO:0000313" key="10">
    <source>
        <dbReference type="EMBL" id="CAK8989006.1"/>
    </source>
</evidence>
<dbReference type="InterPro" id="IPR040079">
    <property type="entry name" value="Glutathione_S-Trfase"/>
</dbReference>
<feature type="transmembrane region" description="Helical" evidence="7">
    <location>
        <begin position="2554"/>
        <end position="2576"/>
    </location>
</feature>
<evidence type="ECO:0000256" key="4">
    <source>
        <dbReference type="ARBA" id="ARBA00023125"/>
    </source>
</evidence>
<keyword evidence="5" id="KW-0804">Transcription</keyword>
<feature type="region of interest" description="Disordered" evidence="6">
    <location>
        <begin position="523"/>
        <end position="547"/>
    </location>
</feature>
<feature type="transmembrane region" description="Helical" evidence="7">
    <location>
        <begin position="1357"/>
        <end position="1378"/>
    </location>
</feature>
<dbReference type="InterPro" id="IPR004045">
    <property type="entry name" value="Glutathione_S-Trfase_N"/>
</dbReference>
<dbReference type="Pfam" id="PF07331">
    <property type="entry name" value="TctB"/>
    <property type="match status" value="1"/>
</dbReference>
<keyword evidence="4" id="KW-0238">DNA-binding</keyword>
<reference evidence="10 11" key="1">
    <citation type="submission" date="2024-02" db="EMBL/GenBank/DDBJ databases">
        <authorList>
            <person name="Chen Y."/>
            <person name="Shah S."/>
            <person name="Dougan E. K."/>
            <person name="Thang M."/>
            <person name="Chan C."/>
        </authorList>
    </citation>
    <scope>NUCLEOTIDE SEQUENCE [LARGE SCALE GENOMIC DNA]</scope>
</reference>
<dbReference type="Pfam" id="PF03480">
    <property type="entry name" value="DctP"/>
    <property type="match status" value="1"/>
</dbReference>
<dbReference type="Pfam" id="PF01408">
    <property type="entry name" value="GFO_IDH_MocA"/>
    <property type="match status" value="1"/>
</dbReference>
<organism evidence="10 11">
    <name type="scientific">Durusdinium trenchii</name>
    <dbReference type="NCBI Taxonomy" id="1381693"/>
    <lineage>
        <taxon>Eukaryota</taxon>
        <taxon>Sar</taxon>
        <taxon>Alveolata</taxon>
        <taxon>Dinophyceae</taxon>
        <taxon>Suessiales</taxon>
        <taxon>Symbiodiniaceae</taxon>
        <taxon>Durusdinium</taxon>
    </lineage>
</organism>
<dbReference type="Pfam" id="PF02798">
    <property type="entry name" value="GST_N"/>
    <property type="match status" value="1"/>
</dbReference>
<dbReference type="InterPro" id="IPR018389">
    <property type="entry name" value="DctP_fam"/>
</dbReference>
<feature type="compositionally biased region" description="Basic and acidic residues" evidence="6">
    <location>
        <begin position="594"/>
        <end position="608"/>
    </location>
</feature>
<dbReference type="SUPFAM" id="SSF48008">
    <property type="entry name" value="GntR ligand-binding domain-like"/>
    <property type="match status" value="1"/>
</dbReference>
<dbReference type="SUPFAM" id="SSF52833">
    <property type="entry name" value="Thioredoxin-like"/>
    <property type="match status" value="1"/>
</dbReference>
<dbReference type="SMART" id="SM00895">
    <property type="entry name" value="FCD"/>
    <property type="match status" value="1"/>
</dbReference>
<feature type="transmembrane region" description="Helical" evidence="7">
    <location>
        <begin position="1553"/>
        <end position="1573"/>
    </location>
</feature>
<dbReference type="SUPFAM" id="SSF55347">
    <property type="entry name" value="Glyceraldehyde-3-phosphate dehydrogenase-like, C-terminal domain"/>
    <property type="match status" value="1"/>
</dbReference>
<dbReference type="NCBIfam" id="NF037995">
    <property type="entry name" value="TRAP_S1"/>
    <property type="match status" value="1"/>
</dbReference>
<feature type="domain" description="GST C-terminal" evidence="9">
    <location>
        <begin position="194"/>
        <end position="328"/>
    </location>
</feature>
<feature type="transmembrane region" description="Helical" evidence="7">
    <location>
        <begin position="1408"/>
        <end position="1434"/>
    </location>
</feature>
<dbReference type="CDD" id="cd10291">
    <property type="entry name" value="GST_C_YfcG_like"/>
    <property type="match status" value="1"/>
</dbReference>
<dbReference type="InterPro" id="IPR036249">
    <property type="entry name" value="Thioredoxin-like_sf"/>
</dbReference>
<dbReference type="SUPFAM" id="SSF51735">
    <property type="entry name" value="NAD(P)-binding Rossmann-fold domains"/>
    <property type="match status" value="1"/>
</dbReference>